<gene>
    <name evidence="1" type="ORF">H5410_043202</name>
</gene>
<protein>
    <submittedName>
        <fullName evidence="1">Uncharacterized protein</fullName>
    </submittedName>
</protein>
<dbReference type="Proteomes" id="UP000824120">
    <property type="component" value="Chromosome 8"/>
</dbReference>
<evidence type="ECO:0000313" key="2">
    <source>
        <dbReference type="Proteomes" id="UP000824120"/>
    </source>
</evidence>
<dbReference type="AlphaFoldDB" id="A0A9J5XZL4"/>
<comment type="caution">
    <text evidence="1">The sequence shown here is derived from an EMBL/GenBank/DDBJ whole genome shotgun (WGS) entry which is preliminary data.</text>
</comment>
<keyword evidence="2" id="KW-1185">Reference proteome</keyword>
<organism evidence="1 2">
    <name type="scientific">Solanum commersonii</name>
    <name type="common">Commerson's wild potato</name>
    <name type="synonym">Commerson's nightshade</name>
    <dbReference type="NCBI Taxonomy" id="4109"/>
    <lineage>
        <taxon>Eukaryota</taxon>
        <taxon>Viridiplantae</taxon>
        <taxon>Streptophyta</taxon>
        <taxon>Embryophyta</taxon>
        <taxon>Tracheophyta</taxon>
        <taxon>Spermatophyta</taxon>
        <taxon>Magnoliopsida</taxon>
        <taxon>eudicotyledons</taxon>
        <taxon>Gunneridae</taxon>
        <taxon>Pentapetalae</taxon>
        <taxon>asterids</taxon>
        <taxon>lamiids</taxon>
        <taxon>Solanales</taxon>
        <taxon>Solanaceae</taxon>
        <taxon>Solanoideae</taxon>
        <taxon>Solaneae</taxon>
        <taxon>Solanum</taxon>
    </lineage>
</organism>
<evidence type="ECO:0000313" key="1">
    <source>
        <dbReference type="EMBL" id="KAG5592688.1"/>
    </source>
</evidence>
<dbReference type="EMBL" id="JACXVP010000008">
    <property type="protein sequence ID" value="KAG5592688.1"/>
    <property type="molecule type" value="Genomic_DNA"/>
</dbReference>
<dbReference type="OrthoDB" id="1305822at2759"/>
<accession>A0A9J5XZL4</accession>
<proteinExistence type="predicted"/>
<name>A0A9J5XZL4_SOLCO</name>
<reference evidence="1 2" key="1">
    <citation type="submission" date="2020-09" db="EMBL/GenBank/DDBJ databases">
        <title>De no assembly of potato wild relative species, Solanum commersonii.</title>
        <authorList>
            <person name="Cho K."/>
        </authorList>
    </citation>
    <scope>NUCLEOTIDE SEQUENCE [LARGE SCALE GENOMIC DNA]</scope>
    <source>
        <strain evidence="1">LZ3.2</strain>
        <tissue evidence="1">Leaf</tissue>
    </source>
</reference>
<sequence length="83" mass="9430">MDKLTWHIQGITCEAKVKAKIDVQVIPKEGSFKYLGSIIQGDGEKDNDVSHRIGVDGPKKWPVKSAFYECGKDEYVRIDVWAY</sequence>